<feature type="region of interest" description="Disordered" evidence="2">
    <location>
        <begin position="1"/>
        <end position="21"/>
    </location>
</feature>
<proteinExistence type="predicted"/>
<organism evidence="3 4">
    <name type="scientific">Fusarium equiseti</name>
    <name type="common">Fusarium scirpi</name>
    <dbReference type="NCBI Taxonomy" id="61235"/>
    <lineage>
        <taxon>Eukaryota</taxon>
        <taxon>Fungi</taxon>
        <taxon>Dikarya</taxon>
        <taxon>Ascomycota</taxon>
        <taxon>Pezizomycotina</taxon>
        <taxon>Sordariomycetes</taxon>
        <taxon>Hypocreomycetidae</taxon>
        <taxon>Hypocreales</taxon>
        <taxon>Nectriaceae</taxon>
        <taxon>Fusarium</taxon>
        <taxon>Fusarium incarnatum-equiseti species complex</taxon>
    </lineage>
</organism>
<feature type="coiled-coil region" evidence="1">
    <location>
        <begin position="483"/>
        <end position="535"/>
    </location>
</feature>
<evidence type="ECO:0000313" key="3">
    <source>
        <dbReference type="EMBL" id="CAG7555727.1"/>
    </source>
</evidence>
<dbReference type="Proteomes" id="UP000693738">
    <property type="component" value="Unassembled WGS sequence"/>
</dbReference>
<evidence type="ECO:0000313" key="4">
    <source>
        <dbReference type="Proteomes" id="UP000693738"/>
    </source>
</evidence>
<evidence type="ECO:0000256" key="1">
    <source>
        <dbReference type="SAM" id="Coils"/>
    </source>
</evidence>
<name>A0A8J2N8B0_FUSEQ</name>
<feature type="coiled-coil region" evidence="1">
    <location>
        <begin position="593"/>
        <end position="669"/>
    </location>
</feature>
<keyword evidence="1" id="KW-0175">Coiled coil</keyword>
<feature type="coiled-coil region" evidence="1">
    <location>
        <begin position="395"/>
        <end position="433"/>
    </location>
</feature>
<feature type="coiled-coil region" evidence="1">
    <location>
        <begin position="248"/>
        <end position="275"/>
    </location>
</feature>
<protein>
    <submittedName>
        <fullName evidence="3">Uncharacterized protein</fullName>
    </submittedName>
</protein>
<dbReference type="AlphaFoldDB" id="A0A8J2N8B0"/>
<sequence length="687" mass="77859">MKVSEAESYGENNGKFPGSLPEDPLDVRARRDFIKEFTEWVFPGYAAHWQYVEKCCTERACRQFSEKKLDSANQAWFDFQVDKLIFGYPWIHRRAKGKPFPEWPYAHIASKEVKKGYYTIDDTTGPCYATYATPPKHQQIKTMDALGAIVDRISSGESNIHVIAAMRRVAQSLQENLEAATKAARDATKAADDAKADYEKRIKNLGPDVKHVITTVGQYDGESLQKKVVRGVEELKELIYDLPNRALVKRIVEQIQHLERDMERDSEKARQLKSHATLATETHDALLKTAEHTTTIAEATNKSNSEWEVKCKDTLSSAFDTLPRFDVAQLLKIESSTAACQETAEQTSSNVTNILTELPKQVVGSEKRVLQALGALERHANFLLQARQTEMTNDRSSYQAQLLEKEAEISRVRNEWENQLDAKDREISAIQENYQSQLDAKQTEVAVEREGLTARLECQREGQLDRQVRSFNAQFERQQKDFGAQLERQREDFNAQLESKDKELSALRESQRGQLDAKDEELERLQREIGSKLESNAREVPDLQREHAMSLASKDQETKILRESLADLRGSIKAKDDVISALNQGKTAQINGLVEVKERLEHSENDLLEQAKELGNDLLGVNASLKQCTVQRDNALERISEFEKEAVDASELAAENTRLERKIQEQADEICGLKEAMTAPKGSSEIC</sequence>
<gene>
    <name evidence="3" type="ORF">FEQUK3_LOCUS1441</name>
</gene>
<accession>A0A8J2N8B0</accession>
<dbReference type="EMBL" id="CAJSTJ010000066">
    <property type="protein sequence ID" value="CAG7555727.1"/>
    <property type="molecule type" value="Genomic_DNA"/>
</dbReference>
<feature type="coiled-coil region" evidence="1">
    <location>
        <begin position="163"/>
        <end position="197"/>
    </location>
</feature>
<evidence type="ECO:0000256" key="2">
    <source>
        <dbReference type="SAM" id="MobiDB-lite"/>
    </source>
</evidence>
<comment type="caution">
    <text evidence="3">The sequence shown here is derived from an EMBL/GenBank/DDBJ whole genome shotgun (WGS) entry which is preliminary data.</text>
</comment>
<reference evidence="3" key="1">
    <citation type="submission" date="2021-05" db="EMBL/GenBank/DDBJ databases">
        <authorList>
            <person name="Khan N."/>
        </authorList>
    </citation>
    <scope>NUCLEOTIDE SEQUENCE</scope>
</reference>